<keyword evidence="2" id="KW-1185">Reference proteome</keyword>
<reference evidence="1" key="1">
    <citation type="submission" date="2022-02" db="EMBL/GenBank/DDBJ databases">
        <title>Plant Genome Project.</title>
        <authorList>
            <person name="Zhang R.-G."/>
        </authorList>
    </citation>
    <scope>NUCLEOTIDE SEQUENCE</scope>
    <source>
        <strain evidence="1">AT1</strain>
    </source>
</reference>
<comment type="caution">
    <text evidence="1">The sequence shown here is derived from an EMBL/GenBank/DDBJ whole genome shotgun (WGS) entry which is preliminary data.</text>
</comment>
<dbReference type="Proteomes" id="UP001062846">
    <property type="component" value="Chromosome 9"/>
</dbReference>
<gene>
    <name evidence="1" type="ORF">RHMOL_Rhmol09G0067600</name>
</gene>
<accession>A0ACC0MC95</accession>
<sequence>MGRVRKSSRVKLFRGQTNAGYNLSFPGVIQTIEERRGDDRRGNEEEDDTTDGKNSSVAQQLHTHKYTKVDYLEYDNNNPNNDYNPQAQGLFGHPDVAFEEALRIGFFKGDKDKKIEFLIRELRRQDQLCAAYREKLLKFLTSIKEQTDQLSSKIQDVVENVRKVEVEMQQQLPQHR</sequence>
<organism evidence="1 2">
    <name type="scientific">Rhododendron molle</name>
    <name type="common">Chinese azalea</name>
    <name type="synonym">Azalea mollis</name>
    <dbReference type="NCBI Taxonomy" id="49168"/>
    <lineage>
        <taxon>Eukaryota</taxon>
        <taxon>Viridiplantae</taxon>
        <taxon>Streptophyta</taxon>
        <taxon>Embryophyta</taxon>
        <taxon>Tracheophyta</taxon>
        <taxon>Spermatophyta</taxon>
        <taxon>Magnoliopsida</taxon>
        <taxon>eudicotyledons</taxon>
        <taxon>Gunneridae</taxon>
        <taxon>Pentapetalae</taxon>
        <taxon>asterids</taxon>
        <taxon>Ericales</taxon>
        <taxon>Ericaceae</taxon>
        <taxon>Ericoideae</taxon>
        <taxon>Rhodoreae</taxon>
        <taxon>Rhododendron</taxon>
    </lineage>
</organism>
<evidence type="ECO:0000313" key="2">
    <source>
        <dbReference type="Proteomes" id="UP001062846"/>
    </source>
</evidence>
<dbReference type="EMBL" id="CM046396">
    <property type="protein sequence ID" value="KAI8538013.1"/>
    <property type="molecule type" value="Genomic_DNA"/>
</dbReference>
<protein>
    <submittedName>
        <fullName evidence="1">Uncharacterized protein</fullName>
    </submittedName>
</protein>
<proteinExistence type="predicted"/>
<evidence type="ECO:0000313" key="1">
    <source>
        <dbReference type="EMBL" id="KAI8538013.1"/>
    </source>
</evidence>
<name>A0ACC0MC95_RHOML</name>